<accession>A0ABQ6BZM1</accession>
<organism evidence="1 2">
    <name type="scientific">Chitiniphilus shinanonensis</name>
    <dbReference type="NCBI Taxonomy" id="553088"/>
    <lineage>
        <taxon>Bacteria</taxon>
        <taxon>Pseudomonadati</taxon>
        <taxon>Pseudomonadota</taxon>
        <taxon>Betaproteobacteria</taxon>
        <taxon>Neisseriales</taxon>
        <taxon>Chitinibacteraceae</taxon>
        <taxon>Chitiniphilus</taxon>
    </lineage>
</organism>
<dbReference type="EMBL" id="BSOZ01000037">
    <property type="protein sequence ID" value="GLS05169.1"/>
    <property type="molecule type" value="Genomic_DNA"/>
</dbReference>
<evidence type="ECO:0000313" key="2">
    <source>
        <dbReference type="Proteomes" id="UP001156836"/>
    </source>
</evidence>
<dbReference type="RefSeq" id="WP_018747337.1">
    <property type="nucleotide sequence ID" value="NZ_BAABUF010000021.1"/>
</dbReference>
<keyword evidence="2" id="KW-1185">Reference proteome</keyword>
<evidence type="ECO:0008006" key="3">
    <source>
        <dbReference type="Google" id="ProtNLM"/>
    </source>
</evidence>
<proteinExistence type="predicted"/>
<reference evidence="2" key="1">
    <citation type="journal article" date="2019" name="Int. J. Syst. Evol. Microbiol.">
        <title>The Global Catalogue of Microorganisms (GCM) 10K type strain sequencing project: providing services to taxonomists for standard genome sequencing and annotation.</title>
        <authorList>
            <consortium name="The Broad Institute Genomics Platform"/>
            <consortium name="The Broad Institute Genome Sequencing Center for Infectious Disease"/>
            <person name="Wu L."/>
            <person name="Ma J."/>
        </authorList>
    </citation>
    <scope>NUCLEOTIDE SEQUENCE [LARGE SCALE GENOMIC DNA]</scope>
    <source>
        <strain evidence="2">NBRC 104970</strain>
    </source>
</reference>
<comment type="caution">
    <text evidence="1">The sequence shown here is derived from an EMBL/GenBank/DDBJ whole genome shotgun (WGS) entry which is preliminary data.</text>
</comment>
<evidence type="ECO:0000313" key="1">
    <source>
        <dbReference type="EMBL" id="GLS05169.1"/>
    </source>
</evidence>
<gene>
    <name evidence="1" type="ORF">GCM10007860_23190</name>
</gene>
<dbReference type="Proteomes" id="UP001156836">
    <property type="component" value="Unassembled WGS sequence"/>
</dbReference>
<name>A0ABQ6BZM1_9NEIS</name>
<sequence>MKRHRWLLLLPGAALAALLFVLVNSAGCNYALQLNHQNLRYHGTCRLGLAEFVETDQLTGSQWTVSAFQLAVADQLLFVVRERRHVREGAAGVAGHPRVQPDYLLVNYAWMPIDDTRVALFQVTPHHDVIVAERRGAIDLMDALWPRPAPPFSVPHNALMP</sequence>
<protein>
    <recommendedName>
        <fullName evidence="3">Lipoprotein</fullName>
    </recommendedName>
</protein>